<dbReference type="EMBL" id="MWDQ01000027">
    <property type="protein sequence ID" value="OQB74849.1"/>
    <property type="molecule type" value="Genomic_DNA"/>
</dbReference>
<dbReference type="PIRSF" id="PIRSF006076">
    <property type="entry name" value="OM_assembly_OMP85"/>
    <property type="match status" value="1"/>
</dbReference>
<dbReference type="GO" id="GO:0071709">
    <property type="term" value="P:membrane assembly"/>
    <property type="evidence" value="ECO:0007669"/>
    <property type="project" value="InterPro"/>
</dbReference>
<feature type="domain" description="POTRA" evidence="9">
    <location>
        <begin position="98"/>
        <end position="175"/>
    </location>
</feature>
<dbReference type="PANTHER" id="PTHR12815">
    <property type="entry name" value="SORTING AND ASSEMBLY MACHINERY SAMM50 PROTEIN FAMILY MEMBER"/>
    <property type="match status" value="1"/>
</dbReference>
<dbReference type="Pfam" id="PF07244">
    <property type="entry name" value="POTRA"/>
    <property type="match status" value="5"/>
</dbReference>
<feature type="domain" description="POTRA" evidence="9">
    <location>
        <begin position="26"/>
        <end position="97"/>
    </location>
</feature>
<protein>
    <recommendedName>
        <fullName evidence="8">Outer membrane protein assembly factor BamA</fullName>
    </recommendedName>
</protein>
<gene>
    <name evidence="10" type="primary">bamA</name>
    <name evidence="10" type="ORF">BWX89_00338</name>
</gene>
<keyword evidence="4" id="KW-0732">Signal</keyword>
<dbReference type="Proteomes" id="UP000485562">
    <property type="component" value="Unassembled WGS sequence"/>
</dbReference>
<feature type="domain" description="POTRA" evidence="9">
    <location>
        <begin position="342"/>
        <end position="417"/>
    </location>
</feature>
<dbReference type="Pfam" id="PF01103">
    <property type="entry name" value="Omp85"/>
    <property type="match status" value="1"/>
</dbReference>
<evidence type="ECO:0000256" key="2">
    <source>
        <dbReference type="ARBA" id="ARBA00022452"/>
    </source>
</evidence>
<accession>A0A1V6CD48</accession>
<proteinExistence type="predicted"/>
<keyword evidence="2" id="KW-1134">Transmembrane beta strand</keyword>
<comment type="subcellular location">
    <subcellularLocation>
        <location evidence="1">Membrane</location>
    </subcellularLocation>
</comment>
<evidence type="ECO:0000259" key="9">
    <source>
        <dbReference type="PROSITE" id="PS51779"/>
    </source>
</evidence>
<keyword evidence="6" id="KW-0472">Membrane</keyword>
<dbReference type="InterPro" id="IPR000184">
    <property type="entry name" value="Bac_surfAg_D15"/>
</dbReference>
<keyword evidence="3" id="KW-0812">Transmembrane</keyword>
<dbReference type="InterPro" id="IPR039910">
    <property type="entry name" value="D15-like"/>
</dbReference>
<evidence type="ECO:0000256" key="7">
    <source>
        <dbReference type="ARBA" id="ARBA00023237"/>
    </source>
</evidence>
<feature type="domain" description="POTRA" evidence="9">
    <location>
        <begin position="178"/>
        <end position="260"/>
    </location>
</feature>
<evidence type="ECO:0000256" key="1">
    <source>
        <dbReference type="ARBA" id="ARBA00004370"/>
    </source>
</evidence>
<evidence type="ECO:0000256" key="4">
    <source>
        <dbReference type="ARBA" id="ARBA00022729"/>
    </source>
</evidence>
<evidence type="ECO:0000256" key="5">
    <source>
        <dbReference type="ARBA" id="ARBA00022737"/>
    </source>
</evidence>
<sequence>MLLQHLIRPLFLLISFFLPISLYAGDTISSVTIKGNLTVSTQRIILMMKTKVGGEFDEQILKRDIQNLMETGYFSSAKYSVDKTEKGMDVVIELIENPRIEEIRFDKSKYFKKDELEKSAGIKKGDYCNEELLNNAILQLKKKYDEKGIWFSDVSYSIQPIKENRVIVKFNIKEGGKISVSRINFSGNSAFKSDLLRKKMKIKQRKMPFIKGTFKPEILDADIKRIEDFYHNNGYPDCNVKVSTSIENRLMTIDISIYEGQKMFFGSTKFSGNPLFSVEHLKKCIIYHEGEVYSQKKFDETQRNISRMYSDAGYIRPSIFPIPTVRDSKIDVEFIIQPGEKVYINEINITGNTITKDKVIRREFVIHPGDEYSGAKISKSFNNLADLQFFDEIEILPEPAKNENFVDLNVKVKDKERTGIFAFGGGYSSVEDVIGFISIEQRNFDISDPPHFRGAGQDIRLQAEMGGVTRNFMLSFTEPYLFDRPISFGPDIFKITRDWDDYTEEHNGLDIRVGRRWENLSLGFKVMTDDVKLSDIDIPEFQSQKGSNRVNSLTTTFGFQNLDRKILPKQGDMLQVSVEYAGSILGSDIEYVKTTLENDYYKSLGRFVFHSKTYAGKVDELDSSQQVPIYERFFGGGIGTVRGYKERELGPRSANGKYYLGGQSIFAQNLELLYPLTRENEILWGVIFYDIGNVWDEDFDFGDIKQGAGVGIRIKVPIMPAPIQVDYGWAINPESYQDHARVHIGFTLGF</sequence>
<dbReference type="AlphaFoldDB" id="A0A1V6CD48"/>
<comment type="caution">
    <text evidence="10">The sequence shown here is derived from an EMBL/GenBank/DDBJ whole genome shotgun (WGS) entry which is preliminary data.</text>
</comment>
<dbReference type="NCBIfam" id="TIGR03303">
    <property type="entry name" value="OM_YaeT"/>
    <property type="match status" value="1"/>
</dbReference>
<reference evidence="10" key="1">
    <citation type="submission" date="2017-02" db="EMBL/GenBank/DDBJ databases">
        <title>Delving into the versatile metabolic prowess of the omnipresent phylum Bacteroidetes.</title>
        <authorList>
            <person name="Nobu M.K."/>
            <person name="Mei R."/>
            <person name="Narihiro T."/>
            <person name="Kuroda K."/>
            <person name="Liu W.-T."/>
        </authorList>
    </citation>
    <scope>NUCLEOTIDE SEQUENCE</scope>
    <source>
        <strain evidence="10">ADurb.Bin131</strain>
    </source>
</reference>
<dbReference type="InterPro" id="IPR034746">
    <property type="entry name" value="POTRA"/>
</dbReference>
<dbReference type="Gene3D" id="3.10.20.310">
    <property type="entry name" value="membrane protein fhac"/>
    <property type="match status" value="5"/>
</dbReference>
<evidence type="ECO:0000313" key="10">
    <source>
        <dbReference type="EMBL" id="OQB74849.1"/>
    </source>
</evidence>
<evidence type="ECO:0000256" key="8">
    <source>
        <dbReference type="NCBIfam" id="TIGR03303"/>
    </source>
</evidence>
<dbReference type="PROSITE" id="PS51779">
    <property type="entry name" value="POTRA"/>
    <property type="match status" value="4"/>
</dbReference>
<dbReference type="PANTHER" id="PTHR12815:SF47">
    <property type="entry name" value="TRANSLOCATION AND ASSEMBLY MODULE SUBUNIT TAMA"/>
    <property type="match status" value="1"/>
</dbReference>
<evidence type="ECO:0000256" key="3">
    <source>
        <dbReference type="ARBA" id="ARBA00022692"/>
    </source>
</evidence>
<dbReference type="InterPro" id="IPR023707">
    <property type="entry name" value="OM_assembly_BamA"/>
</dbReference>
<name>A0A1V6CD48_UNCT6</name>
<dbReference type="Gene3D" id="2.40.160.50">
    <property type="entry name" value="membrane protein fhac: a member of the omp85/tpsb transporter family"/>
    <property type="match status" value="1"/>
</dbReference>
<organism evidence="10">
    <name type="scientific">candidate division TA06 bacterium ADurb.Bin131</name>
    <dbReference type="NCBI Taxonomy" id="1852827"/>
    <lineage>
        <taxon>Bacteria</taxon>
        <taxon>Bacteria division TA06</taxon>
    </lineage>
</organism>
<keyword evidence="7" id="KW-0998">Cell outer membrane</keyword>
<dbReference type="GO" id="GO:0009279">
    <property type="term" value="C:cell outer membrane"/>
    <property type="evidence" value="ECO:0007669"/>
    <property type="project" value="UniProtKB-UniRule"/>
</dbReference>
<keyword evidence="5" id="KW-0677">Repeat</keyword>
<dbReference type="InterPro" id="IPR010827">
    <property type="entry name" value="BamA/TamA_POTRA"/>
</dbReference>
<evidence type="ECO:0000256" key="6">
    <source>
        <dbReference type="ARBA" id="ARBA00023136"/>
    </source>
</evidence>